<sequence>MTQSHPPSRLLLLCLRGPLPHVVEFLERLRNMVQDEVSALGKRTVASKDENQDELSKKLVELRRIRNDSKRIFKDLQPSSDFYFGRKSYPPASVSDIVGKVKSISMQVQSLRPFLEISEDMDYELGVEPLLSDRVAWA</sequence>
<dbReference type="OrthoDB" id="10391917at2759"/>
<organism evidence="1 2">
    <name type="scientific">Tulasnella calospora MUT 4182</name>
    <dbReference type="NCBI Taxonomy" id="1051891"/>
    <lineage>
        <taxon>Eukaryota</taxon>
        <taxon>Fungi</taxon>
        <taxon>Dikarya</taxon>
        <taxon>Basidiomycota</taxon>
        <taxon>Agaricomycotina</taxon>
        <taxon>Agaricomycetes</taxon>
        <taxon>Cantharellales</taxon>
        <taxon>Tulasnellaceae</taxon>
        <taxon>Tulasnella</taxon>
    </lineage>
</organism>
<reference evidence="1 2" key="1">
    <citation type="submission" date="2014-04" db="EMBL/GenBank/DDBJ databases">
        <authorList>
            <consortium name="DOE Joint Genome Institute"/>
            <person name="Kuo A."/>
            <person name="Girlanda M."/>
            <person name="Perotto S."/>
            <person name="Kohler A."/>
            <person name="Nagy L.G."/>
            <person name="Floudas D."/>
            <person name="Copeland A."/>
            <person name="Barry K.W."/>
            <person name="Cichocki N."/>
            <person name="Veneault-Fourrey C."/>
            <person name="LaButti K."/>
            <person name="Lindquist E.A."/>
            <person name="Lipzen A."/>
            <person name="Lundell T."/>
            <person name="Morin E."/>
            <person name="Murat C."/>
            <person name="Sun H."/>
            <person name="Tunlid A."/>
            <person name="Henrissat B."/>
            <person name="Grigoriev I.V."/>
            <person name="Hibbett D.S."/>
            <person name="Martin F."/>
            <person name="Nordberg H.P."/>
            <person name="Cantor M.N."/>
            <person name="Hua S.X."/>
        </authorList>
    </citation>
    <scope>NUCLEOTIDE SEQUENCE [LARGE SCALE GENOMIC DNA]</scope>
    <source>
        <strain evidence="1 2">MUT 4182</strain>
    </source>
</reference>
<dbReference type="Proteomes" id="UP000054248">
    <property type="component" value="Unassembled WGS sequence"/>
</dbReference>
<reference evidence="2" key="2">
    <citation type="submission" date="2015-01" db="EMBL/GenBank/DDBJ databases">
        <title>Evolutionary Origins and Diversification of the Mycorrhizal Mutualists.</title>
        <authorList>
            <consortium name="DOE Joint Genome Institute"/>
            <consortium name="Mycorrhizal Genomics Consortium"/>
            <person name="Kohler A."/>
            <person name="Kuo A."/>
            <person name="Nagy L.G."/>
            <person name="Floudas D."/>
            <person name="Copeland A."/>
            <person name="Barry K.W."/>
            <person name="Cichocki N."/>
            <person name="Veneault-Fourrey C."/>
            <person name="LaButti K."/>
            <person name="Lindquist E.A."/>
            <person name="Lipzen A."/>
            <person name="Lundell T."/>
            <person name="Morin E."/>
            <person name="Murat C."/>
            <person name="Riley R."/>
            <person name="Ohm R."/>
            <person name="Sun H."/>
            <person name="Tunlid A."/>
            <person name="Henrissat B."/>
            <person name="Grigoriev I.V."/>
            <person name="Hibbett D.S."/>
            <person name="Martin F."/>
        </authorList>
    </citation>
    <scope>NUCLEOTIDE SEQUENCE [LARGE SCALE GENOMIC DNA]</scope>
    <source>
        <strain evidence="2">MUT 4182</strain>
    </source>
</reference>
<evidence type="ECO:0000313" key="1">
    <source>
        <dbReference type="EMBL" id="KIO23207.1"/>
    </source>
</evidence>
<dbReference type="AlphaFoldDB" id="A0A0C3LP51"/>
<name>A0A0C3LP51_9AGAM</name>
<dbReference type="HOGENOM" id="CLU_1856750_0_0_1"/>
<protein>
    <submittedName>
        <fullName evidence="1">Uncharacterized protein</fullName>
    </submittedName>
</protein>
<accession>A0A0C3LP51</accession>
<proteinExistence type="predicted"/>
<dbReference type="EMBL" id="KN823090">
    <property type="protein sequence ID" value="KIO23207.1"/>
    <property type="molecule type" value="Genomic_DNA"/>
</dbReference>
<evidence type="ECO:0000313" key="2">
    <source>
        <dbReference type="Proteomes" id="UP000054248"/>
    </source>
</evidence>
<keyword evidence="2" id="KW-1185">Reference proteome</keyword>
<gene>
    <name evidence="1" type="ORF">M407DRAFT_27274</name>
</gene>